<evidence type="ECO:0000313" key="2">
    <source>
        <dbReference type="EMBL" id="AVW90988.1"/>
    </source>
</evidence>
<sequence length="193" mass="21261">MNTGFENGESGEIEIHPEAAHMANLIVDEIEDDHGANGVYTAEEAEDMASQIEGAPDRMSREAFYALWETSFNLPAMMLPDLKPLAITSEKKPASDEAADAAYDLIEMHFPSLLLSTNDTFGAIARMLPFMILQAGAVRAILIERRRAKIEAMRPVNKQTEPQFKTRREAEPEAANKNAAPGPVDWMDAEEAA</sequence>
<reference evidence="2 3" key="1">
    <citation type="submission" date="2018-03" db="EMBL/GenBank/DDBJ databases">
        <title>The Complete Genome of Celeribacter baekdonensis strain LH4, a Thiosulfate-Oxidizing Alphaproteobacterium Isolated from Gulf of Mexico Continental Slope Sediments.</title>
        <authorList>
            <person name="Flood B.E."/>
            <person name="Bailey J.V."/>
            <person name="Leprich D."/>
        </authorList>
    </citation>
    <scope>NUCLEOTIDE SEQUENCE [LARGE SCALE GENOMIC DNA]</scope>
    <source>
        <strain evidence="2 3">LH4</strain>
    </source>
</reference>
<name>A0A2R4M1H7_9RHOB</name>
<organism evidence="2 3">
    <name type="scientific">Celeribacter baekdonensis</name>
    <dbReference type="NCBI Taxonomy" id="875171"/>
    <lineage>
        <taxon>Bacteria</taxon>
        <taxon>Pseudomonadati</taxon>
        <taxon>Pseudomonadota</taxon>
        <taxon>Alphaproteobacteria</taxon>
        <taxon>Rhodobacterales</taxon>
        <taxon>Roseobacteraceae</taxon>
        <taxon>Celeribacter</taxon>
    </lineage>
</organism>
<protein>
    <submittedName>
        <fullName evidence="2">Uncharacterized protein</fullName>
    </submittedName>
</protein>
<accession>A0A2R4M1H7</accession>
<dbReference type="RefSeq" id="WP_107719445.1">
    <property type="nucleotide sequence ID" value="NZ_CP028475.1"/>
</dbReference>
<proteinExistence type="predicted"/>
<evidence type="ECO:0000256" key="1">
    <source>
        <dbReference type="SAM" id="MobiDB-lite"/>
    </source>
</evidence>
<dbReference type="AlphaFoldDB" id="A0A2R4M1H7"/>
<gene>
    <name evidence="2" type="ORF">DA792_07730</name>
</gene>
<dbReference type="EMBL" id="CP028475">
    <property type="protein sequence ID" value="AVW90988.1"/>
    <property type="molecule type" value="Genomic_DNA"/>
</dbReference>
<dbReference type="KEGG" id="cbak:DA792_07730"/>
<feature type="region of interest" description="Disordered" evidence="1">
    <location>
        <begin position="155"/>
        <end position="193"/>
    </location>
</feature>
<dbReference type="OrthoDB" id="282900at204455"/>
<dbReference type="Proteomes" id="UP000241447">
    <property type="component" value="Chromosome"/>
</dbReference>
<evidence type="ECO:0000313" key="3">
    <source>
        <dbReference type="Proteomes" id="UP000241447"/>
    </source>
</evidence>